<dbReference type="InterPro" id="IPR025503">
    <property type="entry name" value="DUF4391"/>
</dbReference>
<evidence type="ECO:0000313" key="2">
    <source>
        <dbReference type="EMBL" id="KYC89943.1"/>
    </source>
</evidence>
<proteinExistence type="predicted"/>
<evidence type="ECO:0000313" key="3">
    <source>
        <dbReference type="Proteomes" id="UP000075666"/>
    </source>
</evidence>
<comment type="caution">
    <text evidence="2">The sequence shown here is derived from an EMBL/GenBank/DDBJ whole genome shotgun (WGS) entry which is preliminary data.</text>
</comment>
<dbReference type="STRING" id="46224.B4102_3950"/>
<dbReference type="RefSeq" id="WP_066235633.1">
    <property type="nucleotide sequence ID" value="NZ_LQYN01000129.1"/>
</dbReference>
<dbReference type="Pfam" id="PF14335">
    <property type="entry name" value="DUF4391"/>
    <property type="match status" value="1"/>
</dbReference>
<dbReference type="AlphaFoldDB" id="A0A150KKV9"/>
<protein>
    <recommendedName>
        <fullName evidence="4">DUF4391 domain-containing protein</fullName>
    </recommendedName>
</protein>
<accession>A0A150KKV9</accession>
<evidence type="ECO:0000256" key="1">
    <source>
        <dbReference type="SAM" id="Coils"/>
    </source>
</evidence>
<sequence>MNEEQILRSMQLPKTTYVLRTFPYNKMEPQLNAAQKKIISENVVPRGIRLLAIISPNNTNIPKFEDENERFEEIHFYCIQLQNIKKAIAIYKVFAQIMPYPLVILFTDDNHSCWVLAKHSKQKQTHLLSVDQIYESDETIPLEEVMGSLRFTEMDNLTIKTIYDSWMKQLLQIELKYKYGIIRNITLENNILQQLKDLDRQIEQFVNQAKREKQMNKRIALQLEANKLKNAKQALMEKE</sequence>
<dbReference type="PATRIC" id="fig|46224.3.peg.1095"/>
<feature type="coiled-coil region" evidence="1">
    <location>
        <begin position="188"/>
        <end position="238"/>
    </location>
</feature>
<dbReference type="EMBL" id="LQYN01000129">
    <property type="protein sequence ID" value="KYC89943.1"/>
    <property type="molecule type" value="Genomic_DNA"/>
</dbReference>
<evidence type="ECO:0008006" key="4">
    <source>
        <dbReference type="Google" id="ProtNLM"/>
    </source>
</evidence>
<organism evidence="2 3">
    <name type="scientific">Heyndrickxia sporothermodurans</name>
    <dbReference type="NCBI Taxonomy" id="46224"/>
    <lineage>
        <taxon>Bacteria</taxon>
        <taxon>Bacillati</taxon>
        <taxon>Bacillota</taxon>
        <taxon>Bacilli</taxon>
        <taxon>Bacillales</taxon>
        <taxon>Bacillaceae</taxon>
        <taxon>Heyndrickxia</taxon>
    </lineage>
</organism>
<dbReference type="OrthoDB" id="2935910at2"/>
<reference evidence="2 3" key="1">
    <citation type="submission" date="2016-01" db="EMBL/GenBank/DDBJ databases">
        <title>Genome Sequences of Twelve Sporeforming Bacillus Species Isolated from Foods.</title>
        <authorList>
            <person name="Berendsen E.M."/>
            <person name="Wells-Bennik M.H."/>
            <person name="Krawcyk A.O."/>
            <person name="De Jong A."/>
            <person name="Holsappel S."/>
            <person name="Eijlander R.T."/>
            <person name="Kuipers O.P."/>
        </authorList>
    </citation>
    <scope>NUCLEOTIDE SEQUENCE [LARGE SCALE GENOMIC DNA]</scope>
    <source>
        <strain evidence="2 3">B4102</strain>
    </source>
</reference>
<gene>
    <name evidence="2" type="ORF">B4102_3950</name>
</gene>
<keyword evidence="1" id="KW-0175">Coiled coil</keyword>
<dbReference type="Proteomes" id="UP000075666">
    <property type="component" value="Unassembled WGS sequence"/>
</dbReference>
<name>A0A150KKV9_9BACI</name>
<keyword evidence="3" id="KW-1185">Reference proteome</keyword>